<keyword evidence="1" id="KW-1133">Transmembrane helix</keyword>
<feature type="transmembrane region" description="Helical" evidence="1">
    <location>
        <begin position="271"/>
        <end position="290"/>
    </location>
</feature>
<keyword evidence="2" id="KW-0732">Signal</keyword>
<feature type="transmembrane region" description="Helical" evidence="1">
    <location>
        <begin position="637"/>
        <end position="661"/>
    </location>
</feature>
<organism evidence="4 5">
    <name type="scientific">Cloeon dipterum</name>
    <dbReference type="NCBI Taxonomy" id="197152"/>
    <lineage>
        <taxon>Eukaryota</taxon>
        <taxon>Metazoa</taxon>
        <taxon>Ecdysozoa</taxon>
        <taxon>Arthropoda</taxon>
        <taxon>Hexapoda</taxon>
        <taxon>Insecta</taxon>
        <taxon>Pterygota</taxon>
        <taxon>Palaeoptera</taxon>
        <taxon>Ephemeroptera</taxon>
        <taxon>Pisciforma</taxon>
        <taxon>Baetidae</taxon>
        <taxon>Cloeon</taxon>
    </lineage>
</organism>
<evidence type="ECO:0000313" key="5">
    <source>
        <dbReference type="Proteomes" id="UP000494165"/>
    </source>
</evidence>
<dbReference type="EMBL" id="CADEPI010000013">
    <property type="protein sequence ID" value="CAB3363851.1"/>
    <property type="molecule type" value="Genomic_DNA"/>
</dbReference>
<feature type="transmembrane region" description="Helical" evidence="1">
    <location>
        <begin position="310"/>
        <end position="331"/>
    </location>
</feature>
<accession>A0A8S1C6T3</accession>
<feature type="transmembrane region" description="Helical" evidence="1">
    <location>
        <begin position="600"/>
        <end position="617"/>
    </location>
</feature>
<dbReference type="Pfam" id="PF20146">
    <property type="entry name" value="NRF"/>
    <property type="match status" value="1"/>
</dbReference>
<evidence type="ECO:0000256" key="1">
    <source>
        <dbReference type="SAM" id="Phobius"/>
    </source>
</evidence>
<dbReference type="Proteomes" id="UP000494165">
    <property type="component" value="Unassembled WGS sequence"/>
</dbReference>
<name>A0A8S1C6T3_9INSE</name>
<keyword evidence="5" id="KW-1185">Reference proteome</keyword>
<protein>
    <recommendedName>
        <fullName evidence="3">Nose resistant-to-fluoxetine protein N-terminal domain-containing protein</fullName>
    </recommendedName>
</protein>
<dbReference type="Pfam" id="PF01757">
    <property type="entry name" value="Acyl_transf_3"/>
    <property type="match status" value="1"/>
</dbReference>
<dbReference type="InterPro" id="IPR052728">
    <property type="entry name" value="O2_lipid_transport_reg"/>
</dbReference>
<proteinExistence type="predicted"/>
<feature type="domain" description="Nose resistant-to-fluoxetine protein N-terminal" evidence="3">
    <location>
        <begin position="47"/>
        <end position="158"/>
    </location>
</feature>
<keyword evidence="1" id="KW-0812">Transmembrane</keyword>
<dbReference type="SMART" id="SM00703">
    <property type="entry name" value="NRF"/>
    <property type="match status" value="1"/>
</dbReference>
<evidence type="ECO:0000313" key="4">
    <source>
        <dbReference type="EMBL" id="CAB3363851.1"/>
    </source>
</evidence>
<feature type="chain" id="PRO_5035899733" description="Nose resistant-to-fluoxetine protein N-terminal domain-containing protein" evidence="2">
    <location>
        <begin position="22"/>
        <end position="666"/>
    </location>
</feature>
<sequence>MAESSCLVLAVLVLLAVVAAAAPDLAQQLDLFNPARAASDAASANVSLPCAQAMQAFAAGLARHEEWASKMYDASGRYSAGFLWGNNYWLGSSDLCLTLEDAVFSVARLTLDVPLITPKTRTVHVGMCLPRSCGLSDLRLLVDAGLGQRNASLETVRSPQLDDYLYYTDVTFIVLALVCGTVLTLMVAGSVLDARKTTKEAEPAASDAAPECEEGGKTPIALDVVPAASKQRRRPPLGAVLLCFSVQRNARAIFDQSVGGDTLAPIHGLRFLSMIWVILGHSCIVIFKYADNTDFRGVVEREFLFQTISNAAFSVDTFFFISGLLFSFLYFRTTAKVDLNKITRATGFKSKALQFVGLLAYRFSRLTAPYMFVLGVVQVSMKWFHHKSVFEPPTLDHVNCPQYWWRNLLYINTLFPVKDMCMLWSWYLADDTQFYVLGALLMMVAVERFRTAALAFGGLMISSWCTTAYIAFTNDHQPSQDDPLALFDKIYDKPWTRLGPYLVGMATGWLLFSINCRLRLGKGGAALGWSVCAAVMLSLLYGLYDARLDAFTSAAYSSLSHTAWALGTAWVIVACSTGHGGFVGRLLSAPSLYPMSRVTYCAYLIHPLIIRMMVMYVDSPLHLARTTVMLLFLGHVVLSYLIAFAISVSFEAPVVALLRLISPKKE</sequence>
<evidence type="ECO:0000259" key="3">
    <source>
        <dbReference type="SMART" id="SM00703"/>
    </source>
</evidence>
<feature type="transmembrane region" description="Helical" evidence="1">
    <location>
        <begin position="352"/>
        <end position="373"/>
    </location>
</feature>
<reference evidence="4 5" key="1">
    <citation type="submission" date="2020-04" db="EMBL/GenBank/DDBJ databases">
        <authorList>
            <person name="Alioto T."/>
            <person name="Alioto T."/>
            <person name="Gomez Garrido J."/>
        </authorList>
    </citation>
    <scope>NUCLEOTIDE SEQUENCE [LARGE SCALE GENOMIC DNA]</scope>
</reference>
<dbReference type="GO" id="GO:0016747">
    <property type="term" value="F:acyltransferase activity, transferring groups other than amino-acyl groups"/>
    <property type="evidence" value="ECO:0007669"/>
    <property type="project" value="InterPro"/>
</dbReference>
<feature type="transmembrane region" description="Helical" evidence="1">
    <location>
        <begin position="424"/>
        <end position="446"/>
    </location>
</feature>
<keyword evidence="1" id="KW-0472">Membrane</keyword>
<evidence type="ECO:0000256" key="2">
    <source>
        <dbReference type="SAM" id="SignalP"/>
    </source>
</evidence>
<dbReference type="PANTHER" id="PTHR11161">
    <property type="entry name" value="O-ACYLTRANSFERASE"/>
    <property type="match status" value="1"/>
</dbReference>
<gene>
    <name evidence="4" type="ORF">CLODIP_2_CD09946</name>
</gene>
<feature type="signal peptide" evidence="2">
    <location>
        <begin position="1"/>
        <end position="21"/>
    </location>
</feature>
<feature type="transmembrane region" description="Helical" evidence="1">
    <location>
        <begin position="498"/>
        <end position="514"/>
    </location>
</feature>
<dbReference type="PANTHER" id="PTHR11161:SF72">
    <property type="entry name" value="FI21449P1"/>
    <property type="match status" value="1"/>
</dbReference>
<feature type="transmembrane region" description="Helical" evidence="1">
    <location>
        <begin position="526"/>
        <end position="544"/>
    </location>
</feature>
<feature type="transmembrane region" description="Helical" evidence="1">
    <location>
        <begin position="164"/>
        <end position="189"/>
    </location>
</feature>
<comment type="caution">
    <text evidence="4">The sequence shown here is derived from an EMBL/GenBank/DDBJ whole genome shotgun (WGS) entry which is preliminary data.</text>
</comment>
<dbReference type="AlphaFoldDB" id="A0A8S1C6T3"/>
<feature type="transmembrane region" description="Helical" evidence="1">
    <location>
        <begin position="564"/>
        <end position="588"/>
    </location>
</feature>
<feature type="transmembrane region" description="Helical" evidence="1">
    <location>
        <begin position="453"/>
        <end position="472"/>
    </location>
</feature>
<dbReference type="InterPro" id="IPR006621">
    <property type="entry name" value="Nose-resist-to-fluoxetine_N"/>
</dbReference>
<dbReference type="OrthoDB" id="207378at2759"/>
<dbReference type="InterPro" id="IPR002656">
    <property type="entry name" value="Acyl_transf_3_dom"/>
</dbReference>